<sequence length="22" mass="2593">MKITRAQKITALLIHIMQRNGR</sequence>
<protein>
    <submittedName>
        <fullName evidence="1">Uncharacterized protein</fullName>
    </submittedName>
</protein>
<dbReference type="EMBL" id="GBXM01047989">
    <property type="protein sequence ID" value="JAH60588.1"/>
    <property type="molecule type" value="Transcribed_RNA"/>
</dbReference>
<evidence type="ECO:0000313" key="1">
    <source>
        <dbReference type="EMBL" id="JAH60588.1"/>
    </source>
</evidence>
<dbReference type="AlphaFoldDB" id="A0A0E9U6I7"/>
<reference evidence="1" key="1">
    <citation type="submission" date="2014-11" db="EMBL/GenBank/DDBJ databases">
        <authorList>
            <person name="Amaro Gonzalez C."/>
        </authorList>
    </citation>
    <scope>NUCLEOTIDE SEQUENCE</scope>
</reference>
<organism evidence="1">
    <name type="scientific">Anguilla anguilla</name>
    <name type="common">European freshwater eel</name>
    <name type="synonym">Muraena anguilla</name>
    <dbReference type="NCBI Taxonomy" id="7936"/>
    <lineage>
        <taxon>Eukaryota</taxon>
        <taxon>Metazoa</taxon>
        <taxon>Chordata</taxon>
        <taxon>Craniata</taxon>
        <taxon>Vertebrata</taxon>
        <taxon>Euteleostomi</taxon>
        <taxon>Actinopterygii</taxon>
        <taxon>Neopterygii</taxon>
        <taxon>Teleostei</taxon>
        <taxon>Anguilliformes</taxon>
        <taxon>Anguillidae</taxon>
        <taxon>Anguilla</taxon>
    </lineage>
</organism>
<name>A0A0E9U6I7_ANGAN</name>
<proteinExistence type="predicted"/>
<dbReference type="EMBL" id="GBXM01056613">
    <property type="protein sequence ID" value="JAH51964.1"/>
    <property type="molecule type" value="Transcribed_RNA"/>
</dbReference>
<accession>A0A0E9U6I7</accession>
<reference evidence="1" key="2">
    <citation type="journal article" date="2015" name="Fish Shellfish Immunol.">
        <title>Early steps in the European eel (Anguilla anguilla)-Vibrio vulnificus interaction in the gills: Role of the RtxA13 toxin.</title>
        <authorList>
            <person name="Callol A."/>
            <person name="Pajuelo D."/>
            <person name="Ebbesson L."/>
            <person name="Teles M."/>
            <person name="MacKenzie S."/>
            <person name="Amaro C."/>
        </authorList>
    </citation>
    <scope>NUCLEOTIDE SEQUENCE</scope>
</reference>